<evidence type="ECO:0000313" key="4">
    <source>
        <dbReference type="EMBL" id="CAI2379071.1"/>
    </source>
</evidence>
<name>A0AAD2D3W8_EUPCR</name>
<dbReference type="Proteomes" id="UP001295684">
    <property type="component" value="Unassembled WGS sequence"/>
</dbReference>
<evidence type="ECO:0000256" key="1">
    <source>
        <dbReference type="SAM" id="MobiDB-lite"/>
    </source>
</evidence>
<gene>
    <name evidence="4" type="ORF">ECRASSUSDP1_LOCUS20479</name>
</gene>
<evidence type="ECO:0000256" key="3">
    <source>
        <dbReference type="SAM" id="SignalP"/>
    </source>
</evidence>
<feature type="region of interest" description="Disordered" evidence="1">
    <location>
        <begin position="78"/>
        <end position="118"/>
    </location>
</feature>
<keyword evidence="2" id="KW-0472">Membrane</keyword>
<feature type="compositionally biased region" description="Polar residues" evidence="1">
    <location>
        <begin position="99"/>
        <end position="113"/>
    </location>
</feature>
<feature type="compositionally biased region" description="Polar residues" evidence="1">
    <location>
        <begin position="78"/>
        <end position="89"/>
    </location>
</feature>
<feature type="compositionally biased region" description="Polar residues" evidence="1">
    <location>
        <begin position="36"/>
        <end position="48"/>
    </location>
</feature>
<evidence type="ECO:0000313" key="5">
    <source>
        <dbReference type="Proteomes" id="UP001295684"/>
    </source>
</evidence>
<feature type="chain" id="PRO_5041963232" evidence="3">
    <location>
        <begin position="29"/>
        <end position="227"/>
    </location>
</feature>
<dbReference type="AlphaFoldDB" id="A0AAD2D3W8"/>
<proteinExistence type="predicted"/>
<accession>A0AAD2D3W8</accession>
<organism evidence="4 5">
    <name type="scientific">Euplotes crassus</name>
    <dbReference type="NCBI Taxonomy" id="5936"/>
    <lineage>
        <taxon>Eukaryota</taxon>
        <taxon>Sar</taxon>
        <taxon>Alveolata</taxon>
        <taxon>Ciliophora</taxon>
        <taxon>Intramacronucleata</taxon>
        <taxon>Spirotrichea</taxon>
        <taxon>Hypotrichia</taxon>
        <taxon>Euplotida</taxon>
        <taxon>Euplotidae</taxon>
        <taxon>Moneuplotes</taxon>
    </lineage>
</organism>
<protein>
    <submittedName>
        <fullName evidence="4">Uncharacterized protein</fullName>
    </submittedName>
</protein>
<sequence length="227" mass="24966">MRFYSKSKATTLLLLGLSLILITGFASARYPPFPGSRSSEVGIQQRGSGRQIPSLKPNVQRKAVNFDKNDAFYGLSQSVSSNTTANSPRVSEPSPAPASRSNTTATPTIKNQPTVRSTTTVTKPTVLAEPANDHSGYEWLKPDEFTLAQDGEERKYTGNFPWWLSPLIALGLILVALLMFCTMSKNKNKAGKTLQRQSSKHATQEAAIEREIAQQLQQRNQNNIQNA</sequence>
<keyword evidence="2" id="KW-1133">Transmembrane helix</keyword>
<comment type="caution">
    <text evidence="4">The sequence shown here is derived from an EMBL/GenBank/DDBJ whole genome shotgun (WGS) entry which is preliminary data.</text>
</comment>
<keyword evidence="5" id="KW-1185">Reference proteome</keyword>
<evidence type="ECO:0000256" key="2">
    <source>
        <dbReference type="SAM" id="Phobius"/>
    </source>
</evidence>
<reference evidence="4" key="1">
    <citation type="submission" date="2023-07" db="EMBL/GenBank/DDBJ databases">
        <authorList>
            <consortium name="AG Swart"/>
            <person name="Singh M."/>
            <person name="Singh A."/>
            <person name="Seah K."/>
            <person name="Emmerich C."/>
        </authorList>
    </citation>
    <scope>NUCLEOTIDE SEQUENCE</scope>
    <source>
        <strain evidence="4">DP1</strain>
    </source>
</reference>
<feature type="region of interest" description="Disordered" evidence="1">
    <location>
        <begin position="36"/>
        <end position="56"/>
    </location>
</feature>
<dbReference type="EMBL" id="CAMPGE010020884">
    <property type="protein sequence ID" value="CAI2379071.1"/>
    <property type="molecule type" value="Genomic_DNA"/>
</dbReference>
<feature type="transmembrane region" description="Helical" evidence="2">
    <location>
        <begin position="162"/>
        <end position="182"/>
    </location>
</feature>
<keyword evidence="3" id="KW-0732">Signal</keyword>
<feature type="signal peptide" evidence="3">
    <location>
        <begin position="1"/>
        <end position="28"/>
    </location>
</feature>
<keyword evidence="2" id="KW-0812">Transmembrane</keyword>